<dbReference type="Proteomes" id="UP000015105">
    <property type="component" value="Chromosome 5D"/>
</dbReference>
<dbReference type="GO" id="GO:0009507">
    <property type="term" value="C:chloroplast"/>
    <property type="evidence" value="ECO:0007669"/>
    <property type="project" value="TreeGrafter"/>
</dbReference>
<dbReference type="PANTHER" id="PTHR12714">
    <property type="entry name" value="PROTEIN-S ISOPRENYLCYSTEINE O-METHYLTRANSFERASE"/>
    <property type="match status" value="1"/>
</dbReference>
<keyword evidence="13" id="KW-1185">Reference proteome</keyword>
<dbReference type="Gramene" id="AET5Gv20477200.1">
    <property type="protein sequence ID" value="AET5Gv20477200.1"/>
    <property type="gene ID" value="AET5Gv20477200"/>
</dbReference>
<keyword evidence="5" id="KW-0808">Transferase</keyword>
<feature type="compositionally biased region" description="Polar residues" evidence="10">
    <location>
        <begin position="9"/>
        <end position="26"/>
    </location>
</feature>
<keyword evidence="3" id="KW-0285">Flavoprotein</keyword>
<comment type="pathway">
    <text evidence="1">Cofactor biosynthesis; FAD biosynthesis; FAD from FMN: step 1/1.</text>
</comment>
<dbReference type="Gene3D" id="3.40.50.620">
    <property type="entry name" value="HUPs"/>
    <property type="match status" value="1"/>
</dbReference>
<dbReference type="GO" id="GO:0005524">
    <property type="term" value="F:ATP binding"/>
    <property type="evidence" value="ECO:0007669"/>
    <property type="project" value="UniProtKB-KW"/>
</dbReference>
<keyword evidence="6" id="KW-0548">Nucleotidyltransferase</keyword>
<dbReference type="UniPathway" id="UPA00277">
    <property type="reaction ID" value="UER00407"/>
</dbReference>
<dbReference type="Pfam" id="PF06574">
    <property type="entry name" value="FAD_syn"/>
    <property type="match status" value="1"/>
</dbReference>
<keyword evidence="7" id="KW-0547">Nucleotide-binding</keyword>
<reference evidence="12" key="3">
    <citation type="journal article" date="2017" name="Nature">
        <title>Genome sequence of the progenitor of the wheat D genome Aegilops tauschii.</title>
        <authorList>
            <person name="Luo M.C."/>
            <person name="Gu Y.Q."/>
            <person name="Puiu D."/>
            <person name="Wang H."/>
            <person name="Twardziok S.O."/>
            <person name="Deal K.R."/>
            <person name="Huo N."/>
            <person name="Zhu T."/>
            <person name="Wang L."/>
            <person name="Wang Y."/>
            <person name="McGuire P.E."/>
            <person name="Liu S."/>
            <person name="Long H."/>
            <person name="Ramasamy R.K."/>
            <person name="Rodriguez J.C."/>
            <person name="Van S.L."/>
            <person name="Yuan L."/>
            <person name="Wang Z."/>
            <person name="Xia Z."/>
            <person name="Xiao L."/>
            <person name="Anderson O.D."/>
            <person name="Ouyang S."/>
            <person name="Liang Y."/>
            <person name="Zimin A.V."/>
            <person name="Pertea G."/>
            <person name="Qi P."/>
            <person name="Bennetzen J.L."/>
            <person name="Dai X."/>
            <person name="Dawson M.W."/>
            <person name="Muller H.G."/>
            <person name="Kugler K."/>
            <person name="Rivarola-Duarte L."/>
            <person name="Spannagl M."/>
            <person name="Mayer K.F.X."/>
            <person name="Lu F.H."/>
            <person name="Bevan M.W."/>
            <person name="Leroy P."/>
            <person name="Li P."/>
            <person name="You F.M."/>
            <person name="Sun Q."/>
            <person name="Liu Z."/>
            <person name="Lyons E."/>
            <person name="Wicker T."/>
            <person name="Salzberg S.L."/>
            <person name="Devos K.M."/>
            <person name="Dvorak J."/>
        </authorList>
    </citation>
    <scope>NUCLEOTIDE SEQUENCE [LARGE SCALE GENOMIC DNA]</scope>
    <source>
        <strain evidence="12">cv. AL8/78</strain>
    </source>
</reference>
<reference evidence="13" key="1">
    <citation type="journal article" date="2014" name="Science">
        <title>Ancient hybridizations among the ancestral genomes of bread wheat.</title>
        <authorList>
            <consortium name="International Wheat Genome Sequencing Consortium,"/>
            <person name="Marcussen T."/>
            <person name="Sandve S.R."/>
            <person name="Heier L."/>
            <person name="Spannagl M."/>
            <person name="Pfeifer M."/>
            <person name="Jakobsen K.S."/>
            <person name="Wulff B.B."/>
            <person name="Steuernagel B."/>
            <person name="Mayer K.F."/>
            <person name="Olsen O.A."/>
        </authorList>
    </citation>
    <scope>NUCLEOTIDE SEQUENCE [LARGE SCALE GENOMIC DNA]</scope>
    <source>
        <strain evidence="13">cv. AL8/78</strain>
    </source>
</reference>
<keyword evidence="4" id="KW-0288">FMN</keyword>
<sequence>AKGGDAKQAASQRSSLSTAQAATQGRSGPHRIASHPRGGMERGGTAALACTFRSSSPASHCSPLLRPRRRSPAAAGAPRFLPPTGRRFSYCSQNRFVDTSKGLKRYSLTTFSPFGRLAVSLNDADLVKDKMLIDCGEEQDCVLDGIVALGKFDALHIGHRELAMHASKSGNPFLLSFVGMAEVLGWEYRPPIVAHCDRKRVLSSWAPYCRNVVPLEYQVEFSKVRYLTPRQFVERLSTDLRIKGVVAGENYRFGYKASGDAAELVKLCEEFGLSAFIVRSVMDTAKGSYNGAIPTVNSSDKGQVSSSRVRQALSVGDIEYVSKLLGRKHRLVLTVSEYSIKERKNIIVPKSCMVNMPPADGFYENCELFNGGYLGLCRVAINTETIDIEMKDESSLSPDTFQEVKQVGIEFG</sequence>
<dbReference type="AlphaFoldDB" id="A0A453KPT0"/>
<dbReference type="InterPro" id="IPR014729">
    <property type="entry name" value="Rossmann-like_a/b/a_fold"/>
</dbReference>
<organism evidence="12 13">
    <name type="scientific">Aegilops tauschii subsp. strangulata</name>
    <name type="common">Goatgrass</name>
    <dbReference type="NCBI Taxonomy" id="200361"/>
    <lineage>
        <taxon>Eukaryota</taxon>
        <taxon>Viridiplantae</taxon>
        <taxon>Streptophyta</taxon>
        <taxon>Embryophyta</taxon>
        <taxon>Tracheophyta</taxon>
        <taxon>Spermatophyta</taxon>
        <taxon>Magnoliopsida</taxon>
        <taxon>Liliopsida</taxon>
        <taxon>Poales</taxon>
        <taxon>Poaceae</taxon>
        <taxon>BOP clade</taxon>
        <taxon>Pooideae</taxon>
        <taxon>Triticodae</taxon>
        <taxon>Triticeae</taxon>
        <taxon>Triticinae</taxon>
        <taxon>Aegilops</taxon>
    </lineage>
</organism>
<evidence type="ECO:0000256" key="3">
    <source>
        <dbReference type="ARBA" id="ARBA00022630"/>
    </source>
</evidence>
<accession>A0A453KPT0</accession>
<dbReference type="EnsemblPlants" id="AET5Gv20477200.1">
    <property type="protein sequence ID" value="AET5Gv20477200.1"/>
    <property type="gene ID" value="AET5Gv20477200"/>
</dbReference>
<evidence type="ECO:0000256" key="6">
    <source>
        <dbReference type="ARBA" id="ARBA00022695"/>
    </source>
</evidence>
<evidence type="ECO:0000259" key="11">
    <source>
        <dbReference type="Pfam" id="PF06574"/>
    </source>
</evidence>
<evidence type="ECO:0000256" key="5">
    <source>
        <dbReference type="ARBA" id="ARBA00022679"/>
    </source>
</evidence>
<evidence type="ECO:0000256" key="2">
    <source>
        <dbReference type="ARBA" id="ARBA00012393"/>
    </source>
</evidence>
<dbReference type="STRING" id="200361.A0A453KPT0"/>
<dbReference type="GO" id="GO:0006747">
    <property type="term" value="P:FAD biosynthetic process"/>
    <property type="evidence" value="ECO:0007669"/>
    <property type="project" value="UniProtKB-UniPathway"/>
</dbReference>
<evidence type="ECO:0000256" key="4">
    <source>
        <dbReference type="ARBA" id="ARBA00022643"/>
    </source>
</evidence>
<evidence type="ECO:0000256" key="7">
    <source>
        <dbReference type="ARBA" id="ARBA00022741"/>
    </source>
</evidence>
<evidence type="ECO:0000313" key="13">
    <source>
        <dbReference type="Proteomes" id="UP000015105"/>
    </source>
</evidence>
<evidence type="ECO:0000256" key="10">
    <source>
        <dbReference type="SAM" id="MobiDB-lite"/>
    </source>
</evidence>
<protein>
    <recommendedName>
        <fullName evidence="2">FAD synthase</fullName>
        <ecNumber evidence="2">2.7.7.2</ecNumber>
    </recommendedName>
</protein>
<evidence type="ECO:0000256" key="1">
    <source>
        <dbReference type="ARBA" id="ARBA00004726"/>
    </source>
</evidence>
<feature type="region of interest" description="Disordered" evidence="10">
    <location>
        <begin position="1"/>
        <end position="43"/>
    </location>
</feature>
<dbReference type="EC" id="2.7.7.2" evidence="2"/>
<evidence type="ECO:0000256" key="8">
    <source>
        <dbReference type="ARBA" id="ARBA00022827"/>
    </source>
</evidence>
<dbReference type="PANTHER" id="PTHR12714:SF20">
    <property type="entry name" value="FAD SYNTHETASE 1, CHLOROPLASTIC-RELATED"/>
    <property type="match status" value="1"/>
</dbReference>
<feature type="domain" description="FAD synthetase" evidence="11">
    <location>
        <begin position="145"/>
        <end position="283"/>
    </location>
</feature>
<keyword evidence="8" id="KW-0274">FAD</keyword>
<dbReference type="SUPFAM" id="SSF52374">
    <property type="entry name" value="Nucleotidylyl transferase"/>
    <property type="match status" value="1"/>
</dbReference>
<dbReference type="GO" id="GO:0009231">
    <property type="term" value="P:riboflavin biosynthetic process"/>
    <property type="evidence" value="ECO:0007669"/>
    <property type="project" value="InterPro"/>
</dbReference>
<evidence type="ECO:0000313" key="12">
    <source>
        <dbReference type="EnsemblPlants" id="AET5Gv20477200.1"/>
    </source>
</evidence>
<name>A0A453KPT0_AEGTS</name>
<reference evidence="12" key="5">
    <citation type="journal article" date="2021" name="G3 (Bethesda)">
        <title>Aegilops tauschii genome assembly Aet v5.0 features greater sequence contiguity and improved annotation.</title>
        <authorList>
            <person name="Wang L."/>
            <person name="Zhu T."/>
            <person name="Rodriguez J.C."/>
            <person name="Deal K.R."/>
            <person name="Dubcovsky J."/>
            <person name="McGuire P.E."/>
            <person name="Lux T."/>
            <person name="Spannagl M."/>
            <person name="Mayer K.F.X."/>
            <person name="Baldrich P."/>
            <person name="Meyers B.C."/>
            <person name="Huo N."/>
            <person name="Gu Y.Q."/>
            <person name="Zhou H."/>
            <person name="Devos K.M."/>
            <person name="Bennetzen J.L."/>
            <person name="Unver T."/>
            <person name="Budak H."/>
            <person name="Gulick P.J."/>
            <person name="Galiba G."/>
            <person name="Kalapos B."/>
            <person name="Nelson D.R."/>
            <person name="Li P."/>
            <person name="You F.M."/>
            <person name="Luo M.C."/>
            <person name="Dvorak J."/>
        </authorList>
    </citation>
    <scope>NUCLEOTIDE SEQUENCE [LARGE SCALE GENOMIC DNA]</scope>
    <source>
        <strain evidence="12">cv. AL8/78</strain>
    </source>
</reference>
<reference evidence="12" key="4">
    <citation type="submission" date="2019-03" db="UniProtKB">
        <authorList>
            <consortium name="EnsemblPlants"/>
        </authorList>
    </citation>
    <scope>IDENTIFICATION</scope>
</reference>
<proteinExistence type="predicted"/>
<evidence type="ECO:0000256" key="9">
    <source>
        <dbReference type="ARBA" id="ARBA00022840"/>
    </source>
</evidence>
<dbReference type="GO" id="GO:0003919">
    <property type="term" value="F:FMN adenylyltransferase activity"/>
    <property type="evidence" value="ECO:0007669"/>
    <property type="project" value="UniProtKB-EC"/>
</dbReference>
<reference evidence="13" key="2">
    <citation type="journal article" date="2017" name="Nat. Plants">
        <title>The Aegilops tauschii genome reveals multiple impacts of transposons.</title>
        <authorList>
            <person name="Zhao G."/>
            <person name="Zou C."/>
            <person name="Li K."/>
            <person name="Wang K."/>
            <person name="Li T."/>
            <person name="Gao L."/>
            <person name="Zhang X."/>
            <person name="Wang H."/>
            <person name="Yang Z."/>
            <person name="Liu X."/>
            <person name="Jiang W."/>
            <person name="Mao L."/>
            <person name="Kong X."/>
            <person name="Jiao Y."/>
            <person name="Jia J."/>
        </authorList>
    </citation>
    <scope>NUCLEOTIDE SEQUENCE [LARGE SCALE GENOMIC DNA]</scope>
    <source>
        <strain evidence="13">cv. AL8/78</strain>
    </source>
</reference>
<feature type="region of interest" description="Disordered" evidence="10">
    <location>
        <begin position="56"/>
        <end position="79"/>
    </location>
</feature>
<keyword evidence="9" id="KW-0067">ATP-binding</keyword>
<dbReference type="InterPro" id="IPR015864">
    <property type="entry name" value="FAD_synthase"/>
</dbReference>